<proteinExistence type="predicted"/>
<dbReference type="AlphaFoldDB" id="A0A975MN80"/>
<dbReference type="KEGG" id="mpad:KEF85_15760"/>
<accession>A0A975MN80</accession>
<keyword evidence="1" id="KW-0472">Membrane</keyword>
<keyword evidence="1" id="KW-1133">Transmembrane helix</keyword>
<evidence type="ECO:0000256" key="1">
    <source>
        <dbReference type="SAM" id="Phobius"/>
    </source>
</evidence>
<organism evidence="2 3">
    <name type="scientific">Methylomonas paludis</name>
    <dbReference type="NCBI Taxonomy" id="1173101"/>
    <lineage>
        <taxon>Bacteria</taxon>
        <taxon>Pseudomonadati</taxon>
        <taxon>Pseudomonadota</taxon>
        <taxon>Gammaproteobacteria</taxon>
        <taxon>Methylococcales</taxon>
        <taxon>Methylococcaceae</taxon>
        <taxon>Methylomonas</taxon>
    </lineage>
</organism>
<keyword evidence="1" id="KW-0812">Transmembrane</keyword>
<feature type="transmembrane region" description="Helical" evidence="1">
    <location>
        <begin position="62"/>
        <end position="82"/>
    </location>
</feature>
<dbReference type="Gene3D" id="1.20.5.340">
    <property type="match status" value="1"/>
</dbReference>
<dbReference type="Proteomes" id="UP000676649">
    <property type="component" value="Chromosome"/>
</dbReference>
<evidence type="ECO:0000313" key="2">
    <source>
        <dbReference type="EMBL" id="QWF70754.1"/>
    </source>
</evidence>
<dbReference type="EMBL" id="CP073754">
    <property type="protein sequence ID" value="QWF70754.1"/>
    <property type="molecule type" value="Genomic_DNA"/>
</dbReference>
<dbReference type="RefSeq" id="WP_215582177.1">
    <property type="nucleotide sequence ID" value="NZ_CP073754.1"/>
</dbReference>
<reference evidence="2" key="1">
    <citation type="submission" date="2021-04" db="EMBL/GenBank/DDBJ databases">
        <title>Draft genome sequence data of methanotrophic Methylovulum sp. strain S1L and Methylomonas sp. strain S2AM isolated from boreal lake water columns.</title>
        <authorList>
            <person name="Rissanen A.J."/>
            <person name="Mangayil R."/>
            <person name="Svenning M.M."/>
            <person name="Khanongnuch R."/>
        </authorList>
    </citation>
    <scope>NUCLEOTIDE SEQUENCE</scope>
    <source>
        <strain evidence="2">S2AM</strain>
    </source>
</reference>
<gene>
    <name evidence="2" type="ORF">KEF85_15760</name>
</gene>
<protein>
    <submittedName>
        <fullName evidence="2">DUF1640 domain-containing protein</fullName>
    </submittedName>
</protein>
<sequence>MTTVTFDTLDLVKKLESSGIPHAQAEAIVRTIADAQDKLVTREYLDLKFHTELAPLKTDLAVLKWMIGLLLASTISLVLKAFF</sequence>
<evidence type="ECO:0000313" key="3">
    <source>
        <dbReference type="Proteomes" id="UP000676649"/>
    </source>
</evidence>
<name>A0A975MN80_9GAMM</name>
<keyword evidence="3" id="KW-1185">Reference proteome</keyword>